<evidence type="ECO:0000313" key="1">
    <source>
        <dbReference type="EMBL" id="MCC0178496.1"/>
    </source>
</evidence>
<organism evidence="1 2">
    <name type="scientific">Waterburya agarophytonicola KI4</name>
    <dbReference type="NCBI Taxonomy" id="2874699"/>
    <lineage>
        <taxon>Bacteria</taxon>
        <taxon>Bacillati</taxon>
        <taxon>Cyanobacteriota</taxon>
        <taxon>Cyanophyceae</taxon>
        <taxon>Pleurocapsales</taxon>
        <taxon>Hyellaceae</taxon>
        <taxon>Waterburya</taxon>
        <taxon>Waterburya agarophytonicola</taxon>
    </lineage>
</organism>
<reference evidence="1" key="1">
    <citation type="journal article" date="2021" name="Antonie Van Leeuwenhoek">
        <title>Draft genome and description of Waterburya agarophytonicola gen. nov. sp. nov. (Pleurocapsales, Cyanobacteria): a seaweed symbiont.</title>
        <authorList>
            <person name="Bonthond G."/>
            <person name="Shalygin S."/>
            <person name="Bayer T."/>
            <person name="Weinberger F."/>
        </authorList>
    </citation>
    <scope>NUCLEOTIDE SEQUENCE</scope>
    <source>
        <strain evidence="1">KI4</strain>
    </source>
</reference>
<gene>
    <name evidence="1" type="ORF">I4641_16080</name>
</gene>
<sequence>MNLILNLYRFFYENDPDLAVIEVEYGISYQNSLTDIFTENSDLTEEDLPEVIFKVDNI</sequence>
<comment type="caution">
    <text evidence="1">The sequence shown here is derived from an EMBL/GenBank/DDBJ whole genome shotgun (WGS) entry which is preliminary data.</text>
</comment>
<name>A0A964FGV2_9CYAN</name>
<accession>A0A964FGV2</accession>
<dbReference type="AlphaFoldDB" id="A0A964FGV2"/>
<evidence type="ECO:0000313" key="2">
    <source>
        <dbReference type="Proteomes" id="UP000729733"/>
    </source>
</evidence>
<protein>
    <submittedName>
        <fullName evidence="1">Uncharacterized protein</fullName>
    </submittedName>
</protein>
<dbReference type="RefSeq" id="WP_229641591.1">
    <property type="nucleotide sequence ID" value="NZ_JADWDC010000044.1"/>
</dbReference>
<dbReference type="Proteomes" id="UP000729733">
    <property type="component" value="Unassembled WGS sequence"/>
</dbReference>
<proteinExistence type="predicted"/>
<keyword evidence="2" id="KW-1185">Reference proteome</keyword>
<dbReference type="EMBL" id="JADWDC010000044">
    <property type="protein sequence ID" value="MCC0178496.1"/>
    <property type="molecule type" value="Genomic_DNA"/>
</dbReference>